<dbReference type="PANTHER" id="PTHR21516">
    <property type="entry name" value="AAA_LID_7 DOMAIN-CONTAINING PROTEIN-RELATED-RELATED"/>
    <property type="match status" value="1"/>
</dbReference>
<dbReference type="Pfam" id="PF03312">
    <property type="entry name" value="DUF272"/>
    <property type="match status" value="1"/>
</dbReference>
<dbReference type="InterPro" id="IPR004987">
    <property type="entry name" value="DUF272"/>
</dbReference>
<dbReference type="PANTHER" id="PTHR21516:SF4">
    <property type="entry name" value="AAA_LID_7 DOMAIN-CONTAINING PROTEIN-RELATED"/>
    <property type="match status" value="1"/>
</dbReference>
<dbReference type="Proteomes" id="UP000230233">
    <property type="component" value="Chromosome IV"/>
</dbReference>
<keyword evidence="2" id="KW-1185">Reference proteome</keyword>
<organism evidence="1 2">
    <name type="scientific">Caenorhabditis nigoni</name>
    <dbReference type="NCBI Taxonomy" id="1611254"/>
    <lineage>
        <taxon>Eukaryota</taxon>
        <taxon>Metazoa</taxon>
        <taxon>Ecdysozoa</taxon>
        <taxon>Nematoda</taxon>
        <taxon>Chromadorea</taxon>
        <taxon>Rhabditida</taxon>
        <taxon>Rhabditina</taxon>
        <taxon>Rhabditomorpha</taxon>
        <taxon>Rhabditoidea</taxon>
        <taxon>Rhabditidae</taxon>
        <taxon>Peloderinae</taxon>
        <taxon>Caenorhabditis</taxon>
    </lineage>
</organism>
<accession>A0A2G5U289</accession>
<dbReference type="AlphaFoldDB" id="A0A2G5U289"/>
<proteinExistence type="predicted"/>
<dbReference type="EMBL" id="PDUG01000004">
    <property type="protein sequence ID" value="PIC33573.1"/>
    <property type="molecule type" value="Genomic_DNA"/>
</dbReference>
<evidence type="ECO:0000313" key="2">
    <source>
        <dbReference type="Proteomes" id="UP000230233"/>
    </source>
</evidence>
<reference evidence="2" key="1">
    <citation type="submission" date="2017-10" db="EMBL/GenBank/DDBJ databases">
        <title>Rapid genome shrinkage in a self-fertile nematode reveals novel sperm competition proteins.</title>
        <authorList>
            <person name="Yin D."/>
            <person name="Schwarz E.M."/>
            <person name="Thomas C.G."/>
            <person name="Felde R.L."/>
            <person name="Korf I.F."/>
            <person name="Cutter A.D."/>
            <person name="Schartner C.M."/>
            <person name="Ralston E.J."/>
            <person name="Meyer B.J."/>
            <person name="Haag E.S."/>
        </authorList>
    </citation>
    <scope>NUCLEOTIDE SEQUENCE [LARGE SCALE GENOMIC DNA]</scope>
    <source>
        <strain evidence="2">JU1422</strain>
    </source>
</reference>
<comment type="caution">
    <text evidence="1">The sequence shown here is derived from an EMBL/GenBank/DDBJ whole genome shotgun (WGS) entry which is preliminary data.</text>
</comment>
<protein>
    <submittedName>
        <fullName evidence="1">Uncharacterized protein</fullName>
    </submittedName>
</protein>
<sequence length="336" mass="38137">MSVALDKYFFAGYRGYYTGGETFLEIIGLGAINNQSFTVRESKLKERGIKLGDFLSASVPIGKPVENFNKMNYKFKVDVDGNTATIEDQEADLEKNEDGVLVFRTKTFGPVRSIKQNIPVGKYRINIRATRTSEEDLFNGMKYCADVKEPINSPLSDVVVGTGFGMCNLNISNKKKMNAFVYSSIPKGEDTTYFLWICDIHQLVNTKKGTFQFAESFRKSVFSSKTHQLALGHFFEGIFKETSNEKSKWQCVKYMKPIDPLLKGEVVSNCVVLKTKIERYEPGDGVRNRLPQVYSKHLGKIIDNKEKLSENCNGREIKTQLCKVGDQFRWVVIELL</sequence>
<dbReference type="OrthoDB" id="5843428at2759"/>
<gene>
    <name evidence="1" type="primary">Cnig_chr_IV.g13503</name>
    <name evidence="1" type="ORF">B9Z55_013503</name>
</gene>
<dbReference type="STRING" id="1611254.A0A2G5U289"/>
<name>A0A2G5U289_9PELO</name>
<evidence type="ECO:0000313" key="1">
    <source>
        <dbReference type="EMBL" id="PIC33573.1"/>
    </source>
</evidence>